<dbReference type="OrthoDB" id="26679at2759"/>
<dbReference type="PANTHER" id="PTHR23354:SF127">
    <property type="entry name" value="NUCLEAR RECEPTOR COACTIVATOR 7-LIKE ISOFORM X1"/>
    <property type="match status" value="1"/>
</dbReference>
<dbReference type="EMBL" id="JAAKFY010000011">
    <property type="protein sequence ID" value="KAF3849848.1"/>
    <property type="molecule type" value="Genomic_DNA"/>
</dbReference>
<evidence type="ECO:0000313" key="4">
    <source>
        <dbReference type="Proteomes" id="UP000518266"/>
    </source>
</evidence>
<dbReference type="GO" id="GO:0005739">
    <property type="term" value="C:mitochondrion"/>
    <property type="evidence" value="ECO:0007669"/>
    <property type="project" value="UniProtKB-SubCell"/>
</dbReference>
<feature type="compositionally biased region" description="Polar residues" evidence="1">
    <location>
        <begin position="93"/>
        <end position="108"/>
    </location>
</feature>
<proteinExistence type="predicted"/>
<dbReference type="AlphaFoldDB" id="A0A7J5YNJ2"/>
<dbReference type="PANTHER" id="PTHR23354">
    <property type="entry name" value="NUCLEOLAR PROTEIN 7/ESTROGEN RECEPTOR COACTIVATOR-RELATED"/>
    <property type="match status" value="1"/>
</dbReference>
<feature type="domain" description="TLDc" evidence="2">
    <location>
        <begin position="268"/>
        <end position="390"/>
    </location>
</feature>
<dbReference type="Proteomes" id="UP000518266">
    <property type="component" value="Unassembled WGS sequence"/>
</dbReference>
<keyword evidence="4" id="KW-1185">Reference proteome</keyword>
<dbReference type="GO" id="GO:0005634">
    <property type="term" value="C:nucleus"/>
    <property type="evidence" value="ECO:0007669"/>
    <property type="project" value="TreeGrafter"/>
</dbReference>
<evidence type="ECO:0000259" key="2">
    <source>
        <dbReference type="SMART" id="SM00584"/>
    </source>
</evidence>
<evidence type="ECO:0000313" key="3">
    <source>
        <dbReference type="EMBL" id="KAF3849848.1"/>
    </source>
</evidence>
<gene>
    <name evidence="3" type="ORF">F7725_019567</name>
</gene>
<feature type="compositionally biased region" description="Polar residues" evidence="1">
    <location>
        <begin position="45"/>
        <end position="56"/>
    </location>
</feature>
<reference evidence="3 4" key="1">
    <citation type="submission" date="2020-03" db="EMBL/GenBank/DDBJ databases">
        <title>Dissostichus mawsoni Genome sequencing and assembly.</title>
        <authorList>
            <person name="Park H."/>
        </authorList>
    </citation>
    <scope>NUCLEOTIDE SEQUENCE [LARGE SCALE GENOMIC DNA]</scope>
    <source>
        <strain evidence="3">DM0001</strain>
        <tissue evidence="3">Muscle</tissue>
    </source>
</reference>
<sequence>MFNKDLFIVFIPVSTEGNQTEKSPSDEGFTELEPTVNASAEEVEPTSSKTPSILSRDQQDLGPSCSGREDFKDKPIGVKTKVKLDDDEDEGVAQTSSIEEGESTQSSLETEKQGGLLDNPTNQKETKYIQPKGIEELLNSAHYEIIEAPVDQNSKLSLKEASEVCGCTSPKRQSPVIPAGGAELSEEEIRKKSYEAEVKTWLLERMHAPIEDMLFSSKEKSKIPPMFLCFKWSPDVYGKEAREQGFILVEKDELDMIDNFFSDPASCSWELACRLPPRVQIYPWRLAYSTVKHGTSLKTLYRSLADVESPVLLVIKDMDNQVYRWTGENSYFVKGNIDSLQMGGGGGQMGLWLDAELYRGTTNKCATFNNQPLSAQRDFNIHSVEVWTFE</sequence>
<dbReference type="GO" id="GO:0006979">
    <property type="term" value="P:response to oxidative stress"/>
    <property type="evidence" value="ECO:0007669"/>
    <property type="project" value="TreeGrafter"/>
</dbReference>
<evidence type="ECO:0000256" key="1">
    <source>
        <dbReference type="SAM" id="MobiDB-lite"/>
    </source>
</evidence>
<feature type="compositionally biased region" description="Basic and acidic residues" evidence="1">
    <location>
        <begin position="67"/>
        <end position="76"/>
    </location>
</feature>
<organism evidence="3 4">
    <name type="scientific">Dissostichus mawsoni</name>
    <name type="common">Antarctic cod</name>
    <dbReference type="NCBI Taxonomy" id="36200"/>
    <lineage>
        <taxon>Eukaryota</taxon>
        <taxon>Metazoa</taxon>
        <taxon>Chordata</taxon>
        <taxon>Craniata</taxon>
        <taxon>Vertebrata</taxon>
        <taxon>Euteleostomi</taxon>
        <taxon>Actinopterygii</taxon>
        <taxon>Neopterygii</taxon>
        <taxon>Teleostei</taxon>
        <taxon>Neoteleostei</taxon>
        <taxon>Acanthomorphata</taxon>
        <taxon>Eupercaria</taxon>
        <taxon>Perciformes</taxon>
        <taxon>Notothenioidei</taxon>
        <taxon>Nototheniidae</taxon>
        <taxon>Dissostichus</taxon>
    </lineage>
</organism>
<dbReference type="InterPro" id="IPR006571">
    <property type="entry name" value="TLDc_dom"/>
</dbReference>
<protein>
    <recommendedName>
        <fullName evidence="2">TLDc domain-containing protein</fullName>
    </recommendedName>
</protein>
<dbReference type="Pfam" id="PF07534">
    <property type="entry name" value="TLD"/>
    <property type="match status" value="1"/>
</dbReference>
<feature type="region of interest" description="Disordered" evidence="1">
    <location>
        <begin position="13"/>
        <end position="125"/>
    </location>
</feature>
<accession>A0A7J5YNJ2</accession>
<comment type="caution">
    <text evidence="3">The sequence shown here is derived from an EMBL/GenBank/DDBJ whole genome shotgun (WGS) entry which is preliminary data.</text>
</comment>
<name>A0A7J5YNJ2_DISMA</name>
<dbReference type="SMART" id="SM00584">
    <property type="entry name" value="TLDc"/>
    <property type="match status" value="1"/>
</dbReference>